<organism evidence="5 6">
    <name type="scientific">Thermanaeromonas toyohensis ToBE</name>
    <dbReference type="NCBI Taxonomy" id="698762"/>
    <lineage>
        <taxon>Bacteria</taxon>
        <taxon>Bacillati</taxon>
        <taxon>Bacillota</taxon>
        <taxon>Clostridia</taxon>
        <taxon>Neomoorellales</taxon>
        <taxon>Neomoorellaceae</taxon>
        <taxon>Thermanaeromonas</taxon>
    </lineage>
</organism>
<evidence type="ECO:0000256" key="3">
    <source>
        <dbReference type="ARBA" id="ARBA00023002"/>
    </source>
</evidence>
<dbReference type="AlphaFoldDB" id="A0A1W1W2B5"/>
<dbReference type="Gene3D" id="3.30.465.10">
    <property type="match status" value="1"/>
</dbReference>
<name>A0A1W1W2B5_9FIRM</name>
<dbReference type="SMART" id="SM01092">
    <property type="entry name" value="CO_deh_flav_C"/>
    <property type="match status" value="1"/>
</dbReference>
<reference evidence="5 6" key="1">
    <citation type="submission" date="2017-04" db="EMBL/GenBank/DDBJ databases">
        <authorList>
            <person name="Afonso C.L."/>
            <person name="Miller P.J."/>
            <person name="Scott M.A."/>
            <person name="Spackman E."/>
            <person name="Goraichik I."/>
            <person name="Dimitrov K.M."/>
            <person name="Suarez D.L."/>
            <person name="Swayne D.E."/>
        </authorList>
    </citation>
    <scope>NUCLEOTIDE SEQUENCE [LARGE SCALE GENOMIC DNA]</scope>
    <source>
        <strain evidence="5 6">ToBE</strain>
    </source>
</reference>
<dbReference type="InterPro" id="IPR002346">
    <property type="entry name" value="Mopterin_DH_FAD-bd"/>
</dbReference>
<dbReference type="InterPro" id="IPR016167">
    <property type="entry name" value="FAD-bd_PCMH_sub1"/>
</dbReference>
<dbReference type="Gene3D" id="3.30.43.10">
    <property type="entry name" value="Uridine Diphospho-n-acetylenolpyruvylglucosamine Reductase, domain 2"/>
    <property type="match status" value="1"/>
</dbReference>
<dbReference type="Gene3D" id="3.30.390.50">
    <property type="entry name" value="CO dehydrogenase flavoprotein, C-terminal domain"/>
    <property type="match status" value="1"/>
</dbReference>
<keyword evidence="6" id="KW-1185">Reference proteome</keyword>
<dbReference type="SUPFAM" id="SSF56176">
    <property type="entry name" value="FAD-binding/transporter-associated domain-like"/>
    <property type="match status" value="1"/>
</dbReference>
<dbReference type="GO" id="GO:0071949">
    <property type="term" value="F:FAD binding"/>
    <property type="evidence" value="ECO:0007669"/>
    <property type="project" value="InterPro"/>
</dbReference>
<evidence type="ECO:0000256" key="2">
    <source>
        <dbReference type="ARBA" id="ARBA00022827"/>
    </source>
</evidence>
<proteinExistence type="predicted"/>
<dbReference type="InterPro" id="IPR016166">
    <property type="entry name" value="FAD-bd_PCMH"/>
</dbReference>
<evidence type="ECO:0000259" key="4">
    <source>
        <dbReference type="PROSITE" id="PS51387"/>
    </source>
</evidence>
<sequence>MAGIEYFGPTSLGEAVELKSKYASEARIFAGGTDIIVNLRDRVLQVKYLIDIKKIPEMQELSYTPERGLIIGGAVTINQLLEAKSIVEHYPILVQAGKSLANTLIRNRATLVGNLCNASPAADMAPASLVLGARVVVVSQAGWREIPVEQFFTGVKRNALKPDELVVRVEIPPVKGKGVYLKKSRIKGHDLAQVGVAGFLSQEGVLRLALGAMAPTPILARGLDIYRREDLKQEEKAKAIIEQVMAQVDPISDQRASREYRLAMARYLLRQVLGILSEGV</sequence>
<dbReference type="Pfam" id="PF00941">
    <property type="entry name" value="FAD_binding_5"/>
    <property type="match status" value="1"/>
</dbReference>
<dbReference type="PANTHER" id="PTHR42659">
    <property type="entry name" value="XANTHINE DEHYDROGENASE SUBUNIT C-RELATED"/>
    <property type="match status" value="1"/>
</dbReference>
<evidence type="ECO:0000313" key="6">
    <source>
        <dbReference type="Proteomes" id="UP000192569"/>
    </source>
</evidence>
<keyword evidence="3" id="KW-0560">Oxidoreductase</keyword>
<keyword evidence="2" id="KW-0274">FAD</keyword>
<accession>A0A1W1W2B5</accession>
<protein>
    <submittedName>
        <fullName evidence="5">Carbon-monoxide dehydrogenase medium subunit</fullName>
    </submittedName>
</protein>
<dbReference type="SUPFAM" id="SSF55447">
    <property type="entry name" value="CO dehydrogenase flavoprotein C-terminal domain-like"/>
    <property type="match status" value="1"/>
</dbReference>
<dbReference type="RefSeq" id="WP_172839185.1">
    <property type="nucleotide sequence ID" value="NZ_LT838272.1"/>
</dbReference>
<dbReference type="STRING" id="698762.SAMN00808754_3071"/>
<dbReference type="InterPro" id="IPR005107">
    <property type="entry name" value="CO_DH_flav_C"/>
</dbReference>
<dbReference type="PROSITE" id="PS51387">
    <property type="entry name" value="FAD_PCMH"/>
    <property type="match status" value="1"/>
</dbReference>
<dbReference type="InterPro" id="IPR051312">
    <property type="entry name" value="Diverse_Substr_Oxidored"/>
</dbReference>
<gene>
    <name evidence="5" type="ORF">SAMN00808754_3071</name>
</gene>
<dbReference type="InterPro" id="IPR036318">
    <property type="entry name" value="FAD-bd_PCMH-like_sf"/>
</dbReference>
<evidence type="ECO:0000256" key="1">
    <source>
        <dbReference type="ARBA" id="ARBA00022630"/>
    </source>
</evidence>
<dbReference type="EMBL" id="LT838272">
    <property type="protein sequence ID" value="SMB99757.1"/>
    <property type="molecule type" value="Genomic_DNA"/>
</dbReference>
<dbReference type="InterPro" id="IPR016169">
    <property type="entry name" value="FAD-bd_PCMH_sub2"/>
</dbReference>
<feature type="domain" description="FAD-binding PCMH-type" evidence="4">
    <location>
        <begin position="1"/>
        <end position="176"/>
    </location>
</feature>
<dbReference type="Proteomes" id="UP000192569">
    <property type="component" value="Chromosome I"/>
</dbReference>
<dbReference type="GO" id="GO:0016491">
    <property type="term" value="F:oxidoreductase activity"/>
    <property type="evidence" value="ECO:0007669"/>
    <property type="project" value="UniProtKB-KW"/>
</dbReference>
<evidence type="ECO:0000313" key="5">
    <source>
        <dbReference type="EMBL" id="SMB99757.1"/>
    </source>
</evidence>
<dbReference type="PANTHER" id="PTHR42659:SF2">
    <property type="entry name" value="XANTHINE DEHYDROGENASE SUBUNIT C-RELATED"/>
    <property type="match status" value="1"/>
</dbReference>
<dbReference type="Pfam" id="PF03450">
    <property type="entry name" value="CO_deh_flav_C"/>
    <property type="match status" value="1"/>
</dbReference>
<keyword evidence="1" id="KW-0285">Flavoprotein</keyword>
<dbReference type="InterPro" id="IPR036683">
    <property type="entry name" value="CO_DH_flav_C_dom_sf"/>
</dbReference>